<name>A0A8T0ITD7_CERPU</name>
<evidence type="ECO:0000313" key="3">
    <source>
        <dbReference type="Proteomes" id="UP000822688"/>
    </source>
</evidence>
<evidence type="ECO:0000313" key="2">
    <source>
        <dbReference type="EMBL" id="KAG0586397.1"/>
    </source>
</evidence>
<dbReference type="EMBL" id="CM026422">
    <property type="protein sequence ID" value="KAG0586397.1"/>
    <property type="molecule type" value="Genomic_DNA"/>
</dbReference>
<accession>A0A8T0ITD7</accession>
<dbReference type="Proteomes" id="UP000822688">
    <property type="component" value="Chromosome 2"/>
</dbReference>
<evidence type="ECO:0008006" key="4">
    <source>
        <dbReference type="Google" id="ProtNLM"/>
    </source>
</evidence>
<comment type="caution">
    <text evidence="2">The sequence shown here is derived from an EMBL/GenBank/DDBJ whole genome shotgun (WGS) entry which is preliminary data.</text>
</comment>
<dbReference type="AlphaFoldDB" id="A0A8T0ITD7"/>
<proteinExistence type="predicted"/>
<reference evidence="2" key="1">
    <citation type="submission" date="2020-06" db="EMBL/GenBank/DDBJ databases">
        <title>WGS assembly of Ceratodon purpureus strain R40.</title>
        <authorList>
            <person name="Carey S.B."/>
            <person name="Jenkins J."/>
            <person name="Shu S."/>
            <person name="Lovell J.T."/>
            <person name="Sreedasyam A."/>
            <person name="Maumus F."/>
            <person name="Tiley G.P."/>
            <person name="Fernandez-Pozo N."/>
            <person name="Barry K."/>
            <person name="Chen C."/>
            <person name="Wang M."/>
            <person name="Lipzen A."/>
            <person name="Daum C."/>
            <person name="Saski C.A."/>
            <person name="Payton A.C."/>
            <person name="Mcbreen J.C."/>
            <person name="Conrad R.E."/>
            <person name="Kollar L.M."/>
            <person name="Olsson S."/>
            <person name="Huttunen S."/>
            <person name="Landis J.B."/>
            <person name="Wickett N.J."/>
            <person name="Johnson M.G."/>
            <person name="Rensing S.A."/>
            <person name="Grimwood J."/>
            <person name="Schmutz J."/>
            <person name="Mcdaniel S.F."/>
        </authorList>
    </citation>
    <scope>NUCLEOTIDE SEQUENCE</scope>
    <source>
        <strain evidence="2">R40</strain>
    </source>
</reference>
<feature type="region of interest" description="Disordered" evidence="1">
    <location>
        <begin position="93"/>
        <end position="115"/>
    </location>
</feature>
<organism evidence="2 3">
    <name type="scientific">Ceratodon purpureus</name>
    <name type="common">Fire moss</name>
    <name type="synonym">Dicranum purpureum</name>
    <dbReference type="NCBI Taxonomy" id="3225"/>
    <lineage>
        <taxon>Eukaryota</taxon>
        <taxon>Viridiplantae</taxon>
        <taxon>Streptophyta</taxon>
        <taxon>Embryophyta</taxon>
        <taxon>Bryophyta</taxon>
        <taxon>Bryophytina</taxon>
        <taxon>Bryopsida</taxon>
        <taxon>Dicranidae</taxon>
        <taxon>Pseudoditrichales</taxon>
        <taxon>Ditrichaceae</taxon>
        <taxon>Ceratodon</taxon>
    </lineage>
</organism>
<keyword evidence="3" id="KW-1185">Reference proteome</keyword>
<protein>
    <recommendedName>
        <fullName evidence="4">PARP-type domain-containing protein</fullName>
    </recommendedName>
</protein>
<sequence length="185" mass="20954">MNEILPFSIIFEAFKSFLRRSCFGHKWERVSQLLLEVCGTAMSEYWTISQGRANHTGHTCRECRGTIFTNEPIYVRDGRKIRLFYHRKCYSGDADPRTQASSSFTDKSLRIRESAPEHKGRGKWWTSEFGYRGHVVAPPTIRNLASPLPSQALRRTTSVIQSGSSSSRVGANMASNNSFKTVLCP</sequence>
<evidence type="ECO:0000256" key="1">
    <source>
        <dbReference type="SAM" id="MobiDB-lite"/>
    </source>
</evidence>
<gene>
    <name evidence="2" type="ORF">KC19_2G087500</name>
</gene>